<keyword evidence="1" id="KW-0813">Transport</keyword>
<dbReference type="SMART" id="SM00382">
    <property type="entry name" value="AAA"/>
    <property type="match status" value="1"/>
</dbReference>
<dbReference type="EMBL" id="FMYM01000003">
    <property type="protein sequence ID" value="SDB91868.1"/>
    <property type="molecule type" value="Genomic_DNA"/>
</dbReference>
<keyword evidence="6" id="KW-1185">Reference proteome</keyword>
<sequence>MLEVVDLSKSYRKQQVVKGINMFIEKGEMIGLVGPNGAGKSTTISMIASLIQPTEGDILIKGKSIRKKPQAIREILGIVPQEIAIYPDLTARENLIFFGRIYGLKHTQLQDQIKKTLQLVGLEERQSDRVHTFSGGMKRRLNIAVALLHQPEIIIMDEPTVGIDPQSRSHILETIKSLNREYGMTVIYTSHYMEEVEYLCDRLYIMDQGHMIASGSKEEVKGILSSNETIAISVVHESPHFLAALQSHPNILSVKMEGRTLTMIVAKQDNILEDLFTLAREAKVVVSAINIQTPTLEDVFLHLTGRTLRD</sequence>
<dbReference type="AlphaFoldDB" id="A0A1G6HCQ7"/>
<gene>
    <name evidence="5" type="ORF">SAMN05421737_103176</name>
</gene>
<organism evidence="5 6">
    <name type="scientific">Shouchella lonarensis</name>
    <dbReference type="NCBI Taxonomy" id="1464122"/>
    <lineage>
        <taxon>Bacteria</taxon>
        <taxon>Bacillati</taxon>
        <taxon>Bacillota</taxon>
        <taxon>Bacilli</taxon>
        <taxon>Bacillales</taxon>
        <taxon>Bacillaceae</taxon>
        <taxon>Shouchella</taxon>
    </lineage>
</organism>
<dbReference type="SUPFAM" id="SSF52540">
    <property type="entry name" value="P-loop containing nucleoside triphosphate hydrolases"/>
    <property type="match status" value="1"/>
</dbReference>
<dbReference type="Proteomes" id="UP000242662">
    <property type="component" value="Unassembled WGS sequence"/>
</dbReference>
<dbReference type="PANTHER" id="PTHR43582">
    <property type="entry name" value="LINEARMYCIN RESISTANCE ATP-BINDING PROTEIN LNRL"/>
    <property type="match status" value="1"/>
</dbReference>
<dbReference type="PROSITE" id="PS50893">
    <property type="entry name" value="ABC_TRANSPORTER_2"/>
    <property type="match status" value="1"/>
</dbReference>
<dbReference type="InterPro" id="IPR017871">
    <property type="entry name" value="ABC_transporter-like_CS"/>
</dbReference>
<evidence type="ECO:0000256" key="3">
    <source>
        <dbReference type="ARBA" id="ARBA00022840"/>
    </source>
</evidence>
<evidence type="ECO:0000256" key="2">
    <source>
        <dbReference type="ARBA" id="ARBA00022741"/>
    </source>
</evidence>
<keyword evidence="2" id="KW-0547">Nucleotide-binding</keyword>
<proteinExistence type="predicted"/>
<protein>
    <submittedName>
        <fullName evidence="5">ABC-2 type transport system ATP-binding protein</fullName>
    </submittedName>
</protein>
<keyword evidence="3 5" id="KW-0067">ATP-binding</keyword>
<dbReference type="Pfam" id="PF13732">
    <property type="entry name" value="DrrA1-3_C"/>
    <property type="match status" value="1"/>
</dbReference>
<feature type="domain" description="ABC transporter" evidence="4">
    <location>
        <begin position="2"/>
        <end position="233"/>
    </location>
</feature>
<dbReference type="GO" id="GO:0016887">
    <property type="term" value="F:ATP hydrolysis activity"/>
    <property type="evidence" value="ECO:0007669"/>
    <property type="project" value="InterPro"/>
</dbReference>
<evidence type="ECO:0000313" key="5">
    <source>
        <dbReference type="EMBL" id="SDB91868.1"/>
    </source>
</evidence>
<evidence type="ECO:0000313" key="6">
    <source>
        <dbReference type="Proteomes" id="UP000242662"/>
    </source>
</evidence>
<dbReference type="InterPro" id="IPR027417">
    <property type="entry name" value="P-loop_NTPase"/>
</dbReference>
<evidence type="ECO:0000259" key="4">
    <source>
        <dbReference type="PROSITE" id="PS50893"/>
    </source>
</evidence>
<dbReference type="RefSeq" id="WP_090775025.1">
    <property type="nucleotide sequence ID" value="NZ_FMYM01000003.1"/>
</dbReference>
<dbReference type="Gene3D" id="3.40.50.300">
    <property type="entry name" value="P-loop containing nucleotide triphosphate hydrolases"/>
    <property type="match status" value="1"/>
</dbReference>
<evidence type="ECO:0000256" key="1">
    <source>
        <dbReference type="ARBA" id="ARBA00022448"/>
    </source>
</evidence>
<dbReference type="InterPro" id="IPR003593">
    <property type="entry name" value="AAA+_ATPase"/>
</dbReference>
<dbReference type="PROSITE" id="PS00211">
    <property type="entry name" value="ABC_TRANSPORTER_1"/>
    <property type="match status" value="1"/>
</dbReference>
<dbReference type="InterPro" id="IPR003439">
    <property type="entry name" value="ABC_transporter-like_ATP-bd"/>
</dbReference>
<dbReference type="Pfam" id="PF00005">
    <property type="entry name" value="ABC_tran"/>
    <property type="match status" value="1"/>
</dbReference>
<accession>A0A1G6HCQ7</accession>
<name>A0A1G6HCQ7_9BACI</name>
<reference evidence="6" key="1">
    <citation type="submission" date="2016-09" db="EMBL/GenBank/DDBJ databases">
        <authorList>
            <person name="Varghese N."/>
            <person name="Submissions S."/>
        </authorList>
    </citation>
    <scope>NUCLEOTIDE SEQUENCE [LARGE SCALE GENOMIC DNA]</scope>
    <source>
        <strain evidence="6">25nlg</strain>
    </source>
</reference>
<dbReference type="OrthoDB" id="9804819at2"/>
<dbReference type="PANTHER" id="PTHR43582:SF2">
    <property type="entry name" value="LINEARMYCIN RESISTANCE ATP-BINDING PROTEIN LNRL"/>
    <property type="match status" value="1"/>
</dbReference>
<dbReference type="STRING" id="1464122.SAMN05421737_103176"/>
<dbReference type="GO" id="GO:0005524">
    <property type="term" value="F:ATP binding"/>
    <property type="evidence" value="ECO:0007669"/>
    <property type="project" value="UniProtKB-KW"/>
</dbReference>
<dbReference type="InterPro" id="IPR025302">
    <property type="entry name" value="DrrA1/2-like_C"/>
</dbReference>